<gene>
    <name evidence="1" type="ORF">JF69_11090</name>
</gene>
<dbReference type="SUPFAM" id="SSF101386">
    <property type="entry name" value="all-alpha NTP pyrophosphatases"/>
    <property type="match status" value="1"/>
</dbReference>
<dbReference type="AlphaFoldDB" id="A0A0F4KUV6"/>
<dbReference type="EMBL" id="JWME01000011">
    <property type="protein sequence ID" value="KJY49799.1"/>
    <property type="molecule type" value="Genomic_DNA"/>
</dbReference>
<dbReference type="GO" id="GO:0009143">
    <property type="term" value="P:nucleoside triphosphate catabolic process"/>
    <property type="evidence" value="ECO:0007669"/>
    <property type="project" value="InterPro"/>
</dbReference>
<organism evidence="1 2">
    <name type="scientific">Bifidobacterium asteroides</name>
    <dbReference type="NCBI Taxonomy" id="1684"/>
    <lineage>
        <taxon>Bacteria</taxon>
        <taxon>Bacillati</taxon>
        <taxon>Actinomycetota</taxon>
        <taxon>Actinomycetes</taxon>
        <taxon>Bifidobacteriales</taxon>
        <taxon>Bifidobacteriaceae</taxon>
        <taxon>Bifidobacterium</taxon>
    </lineage>
</organism>
<evidence type="ECO:0000313" key="2">
    <source>
        <dbReference type="Proteomes" id="UP000033648"/>
    </source>
</evidence>
<dbReference type="InterPro" id="IPR052555">
    <property type="entry name" value="dCTP_Pyrophosphatase"/>
</dbReference>
<dbReference type="InterPro" id="IPR025984">
    <property type="entry name" value="DCTPP"/>
</dbReference>
<dbReference type="Proteomes" id="UP000033648">
    <property type="component" value="Unassembled WGS sequence"/>
</dbReference>
<reference evidence="1 2" key="1">
    <citation type="submission" date="2014-12" db="EMBL/GenBank/DDBJ databases">
        <title>Comparative genomics of the lactic acid bacteria isolated from the honey bee gut.</title>
        <authorList>
            <person name="Ellegaard K.M."/>
            <person name="Tamarit D."/>
            <person name="Javelind E."/>
            <person name="Olofsson T."/>
            <person name="Andersson S.G."/>
            <person name="Vasquez A."/>
        </authorList>
    </citation>
    <scope>NUCLEOTIDE SEQUENCE [LARGE SCALE GENOMIC DNA]</scope>
    <source>
        <strain evidence="1 2">Bin2</strain>
    </source>
</reference>
<protein>
    <submittedName>
        <fullName evidence="1">MazG nucleotide pyrophosphohydrolase</fullName>
    </submittedName>
</protein>
<dbReference type="PATRIC" id="fig|1684.4.peg.1199"/>
<dbReference type="Pfam" id="PF12643">
    <property type="entry name" value="MazG-like"/>
    <property type="match status" value="1"/>
</dbReference>
<accession>A0A0F4KUV6</accession>
<comment type="caution">
    <text evidence="1">The sequence shown here is derived from an EMBL/GenBank/DDBJ whole genome shotgun (WGS) entry which is preliminary data.</text>
</comment>
<dbReference type="Gene3D" id="1.10.287.1080">
    <property type="entry name" value="MazG-like"/>
    <property type="match status" value="1"/>
</dbReference>
<dbReference type="GO" id="GO:0047429">
    <property type="term" value="F:nucleoside triphosphate diphosphatase activity"/>
    <property type="evidence" value="ECO:0007669"/>
    <property type="project" value="InterPro"/>
</dbReference>
<proteinExistence type="predicted"/>
<sequence>MAAQYMPRTHTNLNAGGPTDRLEIMISKESDRAVMNFVHERDWDQFHTPANLAKSICIEAAELLECYQWGDDPRDGDEGHVADELADVLTYCIQLADRLDLDMYRIIMDKLHRTADRYPVATSNGSSRKYRPLQ</sequence>
<dbReference type="CDD" id="cd11537">
    <property type="entry name" value="NTP-PPase_RS21-C6_like"/>
    <property type="match status" value="1"/>
</dbReference>
<evidence type="ECO:0000313" key="1">
    <source>
        <dbReference type="EMBL" id="KJY49799.1"/>
    </source>
</evidence>
<name>A0A0F4KUV6_9BIFI</name>
<dbReference type="PANTHER" id="PTHR46523">
    <property type="entry name" value="DCTP PYROPHOSPHATASE 1"/>
    <property type="match status" value="1"/>
</dbReference>
<dbReference type="PANTHER" id="PTHR46523:SF1">
    <property type="entry name" value="DCTP PYROPHOSPHATASE 1"/>
    <property type="match status" value="1"/>
</dbReference>